<dbReference type="OrthoDB" id="76567at2759"/>
<accession>A0A8H6UV97</accession>
<evidence type="ECO:0000313" key="4">
    <source>
        <dbReference type="Proteomes" id="UP000662466"/>
    </source>
</evidence>
<protein>
    <submittedName>
        <fullName evidence="2">Uncharacterized protein</fullName>
    </submittedName>
</protein>
<evidence type="ECO:0000313" key="3">
    <source>
        <dbReference type="Proteomes" id="UP000630445"/>
    </source>
</evidence>
<dbReference type="Proteomes" id="UP000662466">
    <property type="component" value="Unassembled WGS sequence"/>
</dbReference>
<name>A0A8H6UV97_9EURO</name>
<evidence type="ECO:0000313" key="1">
    <source>
        <dbReference type="EMBL" id="KAF7113936.1"/>
    </source>
</evidence>
<dbReference type="EMBL" id="JACBAD010002128">
    <property type="protein sequence ID" value="KAF7113936.1"/>
    <property type="molecule type" value="Genomic_DNA"/>
</dbReference>
<sequence length="269" mass="30526">MGRIFADFDFSSKFLSELPPDTPELVTPNVKTIKSALRRQLTQTPDIDFIILSSVPPKAIEELIRNPRAGGDPKPLRMFYNADVRKLILHRPQLPLEVVTRGLESLIFLTESRMGLDWELVPTGSATVEDGPYAKEPTASYMTRQHPRRKWLHYVIETGFEEVLGRLRLQKEWWFGQSDGQVRMVLIIGVSRTGRKIVFENWAQRGGSPIKEQEVSVSRDEDGAVVVAGDALRIKFAGLFLRPASGDTEGDFVFQLEQLEKLAESVWFE</sequence>
<dbReference type="EMBL" id="JACBAF010002116">
    <property type="protein sequence ID" value="KAF7167290.1"/>
    <property type="molecule type" value="Genomic_DNA"/>
</dbReference>
<evidence type="ECO:0000313" key="2">
    <source>
        <dbReference type="EMBL" id="KAF7167290.1"/>
    </source>
</evidence>
<dbReference type="Proteomes" id="UP000630445">
    <property type="component" value="Unassembled WGS sequence"/>
</dbReference>
<organism evidence="2 4">
    <name type="scientific">Aspergillus hiratsukae</name>
    <dbReference type="NCBI Taxonomy" id="1194566"/>
    <lineage>
        <taxon>Eukaryota</taxon>
        <taxon>Fungi</taxon>
        <taxon>Dikarya</taxon>
        <taxon>Ascomycota</taxon>
        <taxon>Pezizomycotina</taxon>
        <taxon>Eurotiomycetes</taxon>
        <taxon>Eurotiomycetidae</taxon>
        <taxon>Eurotiales</taxon>
        <taxon>Aspergillaceae</taxon>
        <taxon>Aspergillus</taxon>
        <taxon>Aspergillus subgen. Fumigati</taxon>
    </lineage>
</organism>
<proteinExistence type="predicted"/>
<keyword evidence="3" id="KW-1185">Reference proteome</keyword>
<dbReference type="AlphaFoldDB" id="A0A8H6UV97"/>
<comment type="caution">
    <text evidence="2">The sequence shown here is derived from an EMBL/GenBank/DDBJ whole genome shotgun (WGS) entry which is preliminary data.</text>
</comment>
<gene>
    <name evidence="1" type="ORF">CNMCM5793_006119</name>
    <name evidence="2" type="ORF">CNMCM6106_002893</name>
</gene>
<reference evidence="2" key="1">
    <citation type="submission" date="2020-06" db="EMBL/GenBank/DDBJ databases">
        <title>Draft genome sequences of strains closely related to Aspergillus parafelis and Aspergillus hiratsukae.</title>
        <authorList>
            <person name="Dos Santos R.A.C."/>
            <person name="Rivero-Menendez O."/>
            <person name="Steenwyk J.L."/>
            <person name="Mead M.E."/>
            <person name="Goldman G.H."/>
            <person name="Alastruey-Izquierdo A."/>
            <person name="Rokas A."/>
        </authorList>
    </citation>
    <scope>NUCLEOTIDE SEQUENCE</scope>
    <source>
        <strain evidence="1">CNM-CM5793</strain>
        <strain evidence="2">CNM-CM6106</strain>
    </source>
</reference>